<feature type="compositionally biased region" description="Basic and acidic residues" evidence="1">
    <location>
        <begin position="92"/>
        <end position="105"/>
    </location>
</feature>
<feature type="compositionally biased region" description="Polar residues" evidence="1">
    <location>
        <begin position="149"/>
        <end position="160"/>
    </location>
</feature>
<proteinExistence type="predicted"/>
<feature type="compositionally biased region" description="Low complexity" evidence="1">
    <location>
        <begin position="56"/>
        <end position="74"/>
    </location>
</feature>
<comment type="caution">
    <text evidence="2">The sequence shown here is derived from an EMBL/GenBank/DDBJ whole genome shotgun (WGS) entry which is preliminary data.</text>
</comment>
<feature type="region of interest" description="Disordered" evidence="1">
    <location>
        <begin position="1"/>
        <end position="160"/>
    </location>
</feature>
<dbReference type="Proteomes" id="UP000314294">
    <property type="component" value="Unassembled WGS sequence"/>
</dbReference>
<dbReference type="AlphaFoldDB" id="A0A4Z2ITX4"/>
<reference evidence="2 3" key="1">
    <citation type="submission" date="2019-03" db="EMBL/GenBank/DDBJ databases">
        <title>First draft genome of Liparis tanakae, snailfish: a comprehensive survey of snailfish specific genes.</title>
        <authorList>
            <person name="Kim W."/>
            <person name="Song I."/>
            <person name="Jeong J.-H."/>
            <person name="Kim D."/>
            <person name="Kim S."/>
            <person name="Ryu S."/>
            <person name="Song J.Y."/>
            <person name="Lee S.K."/>
        </authorList>
    </citation>
    <scope>NUCLEOTIDE SEQUENCE [LARGE SCALE GENOMIC DNA]</scope>
    <source>
        <tissue evidence="2">Muscle</tissue>
    </source>
</reference>
<dbReference type="EMBL" id="SRLO01000047">
    <property type="protein sequence ID" value="TNN81296.1"/>
    <property type="molecule type" value="Genomic_DNA"/>
</dbReference>
<feature type="compositionally biased region" description="Basic and acidic residues" evidence="1">
    <location>
        <begin position="44"/>
        <end position="55"/>
    </location>
</feature>
<feature type="compositionally biased region" description="Low complexity" evidence="1">
    <location>
        <begin position="137"/>
        <end position="148"/>
    </location>
</feature>
<keyword evidence="3" id="KW-1185">Reference proteome</keyword>
<gene>
    <name evidence="2" type="ORF">EYF80_008356</name>
</gene>
<name>A0A4Z2ITX4_9TELE</name>
<protein>
    <submittedName>
        <fullName evidence="2">Uncharacterized protein</fullName>
    </submittedName>
</protein>
<evidence type="ECO:0000313" key="3">
    <source>
        <dbReference type="Proteomes" id="UP000314294"/>
    </source>
</evidence>
<evidence type="ECO:0000256" key="1">
    <source>
        <dbReference type="SAM" id="MobiDB-lite"/>
    </source>
</evidence>
<accession>A0A4Z2ITX4</accession>
<sequence length="160" mass="16611">MVKSFCHCSVSTANSMPVPRSEPSGTQTETGGGNRQEEAQQQAGHEEADAPHQHSDQAAQQADAEADARAGLHAQLSVQHMLLVTQQEDDDGAKHQTRQEHDRLETAASTSAVPEPAPSELSPVGSAIVGEGGRLELGTSLGSCGCSSNVTTTAENDLAV</sequence>
<organism evidence="2 3">
    <name type="scientific">Liparis tanakae</name>
    <name type="common">Tanaka's snailfish</name>
    <dbReference type="NCBI Taxonomy" id="230148"/>
    <lineage>
        <taxon>Eukaryota</taxon>
        <taxon>Metazoa</taxon>
        <taxon>Chordata</taxon>
        <taxon>Craniata</taxon>
        <taxon>Vertebrata</taxon>
        <taxon>Euteleostomi</taxon>
        <taxon>Actinopterygii</taxon>
        <taxon>Neopterygii</taxon>
        <taxon>Teleostei</taxon>
        <taxon>Neoteleostei</taxon>
        <taxon>Acanthomorphata</taxon>
        <taxon>Eupercaria</taxon>
        <taxon>Perciformes</taxon>
        <taxon>Cottioidei</taxon>
        <taxon>Cottales</taxon>
        <taxon>Liparidae</taxon>
        <taxon>Liparis</taxon>
    </lineage>
</organism>
<evidence type="ECO:0000313" key="2">
    <source>
        <dbReference type="EMBL" id="TNN81296.1"/>
    </source>
</evidence>